<evidence type="ECO:0000313" key="11">
    <source>
        <dbReference type="Proteomes" id="UP000285123"/>
    </source>
</evidence>
<comment type="cofactor">
    <cofactor evidence="1">
        <name>FMN</name>
        <dbReference type="ChEBI" id="CHEBI:58210"/>
    </cofactor>
</comment>
<dbReference type="PANTHER" id="PTHR42747:SF3">
    <property type="entry name" value="NITRONATE MONOOXYGENASE-RELATED"/>
    <property type="match status" value="1"/>
</dbReference>
<dbReference type="Proteomes" id="UP000285123">
    <property type="component" value="Unassembled WGS sequence"/>
</dbReference>
<evidence type="ECO:0000256" key="6">
    <source>
        <dbReference type="ARBA" id="ARBA00023002"/>
    </source>
</evidence>
<dbReference type="InterPro" id="IPR004136">
    <property type="entry name" value="NMO"/>
</dbReference>
<reference evidence="10 11" key="1">
    <citation type="submission" date="2013-10" db="EMBL/GenBank/DDBJ databases">
        <title>Salinisphaera halophila YIM 95161 Genome Sequencing.</title>
        <authorList>
            <person name="Lai Q."/>
            <person name="Li C."/>
            <person name="Shao Z."/>
        </authorList>
    </citation>
    <scope>NUCLEOTIDE SEQUENCE [LARGE SCALE GENOMIC DNA]</scope>
    <source>
        <strain evidence="10 11">YIM 95161</strain>
    </source>
</reference>
<evidence type="ECO:0000256" key="1">
    <source>
        <dbReference type="ARBA" id="ARBA00001917"/>
    </source>
</evidence>
<dbReference type="PANTHER" id="PTHR42747">
    <property type="entry name" value="NITRONATE MONOOXYGENASE-RELATED"/>
    <property type="match status" value="1"/>
</dbReference>
<dbReference type="EMBL" id="AYKF01000135">
    <property type="protein sequence ID" value="ROO23769.1"/>
    <property type="molecule type" value="Genomic_DNA"/>
</dbReference>
<comment type="similarity">
    <text evidence="2">Belongs to the nitronate monooxygenase family. NMO class I subfamily.</text>
</comment>
<dbReference type="SUPFAM" id="SSF51412">
    <property type="entry name" value="Inosine monophosphate dehydrogenase (IMPDH)"/>
    <property type="match status" value="1"/>
</dbReference>
<name>A0A423PDR1_9GAMM</name>
<evidence type="ECO:0000256" key="9">
    <source>
        <dbReference type="ARBA" id="ARBA00049401"/>
    </source>
</evidence>
<protein>
    <recommendedName>
        <fullName evidence="8">Propionate 3-nitronate monooxygenase</fullName>
    </recommendedName>
</protein>
<organism evidence="10 11">
    <name type="scientific">Salinisphaera orenii YIM 95161</name>
    <dbReference type="NCBI Taxonomy" id="1051139"/>
    <lineage>
        <taxon>Bacteria</taxon>
        <taxon>Pseudomonadati</taxon>
        <taxon>Pseudomonadota</taxon>
        <taxon>Gammaproteobacteria</taxon>
        <taxon>Salinisphaerales</taxon>
        <taxon>Salinisphaeraceae</taxon>
        <taxon>Salinisphaera</taxon>
    </lineage>
</organism>
<evidence type="ECO:0000256" key="2">
    <source>
        <dbReference type="ARBA" id="ARBA00009881"/>
    </source>
</evidence>
<sequence>MAGACPPALSAAVANAGGMGACGALMMSPSDIHDWVDEFRAASRRPFQLNLWIPDRAPARDAGAEARLRRFLEAWGPPVSADAGEVGTPDFDAQCKAFVEVGPPVVSSIMGLFPEWFVERLKDAGIRWFATATTLAEARRAEAAGADAIVAQGFEAGGHRGAFDPDTAADQSVGLVSLVPRLADHLDVPVIAAGGIADGRGVAAALAFGASAVSVGTGFLRCAESAVPSAWADALDGLEPERTRLTRAFTGRLARAVDSEYVRAAAAPDAPPPAPYPVQRGLTGPMKQDAARTGDIQRMQAWAGQSAALATAEPAGERLAAMWQAAQALL</sequence>
<accession>A0A423PDR1</accession>
<proteinExistence type="inferred from homology"/>
<keyword evidence="4" id="KW-0285">Flavoprotein</keyword>
<keyword evidence="5" id="KW-0288">FMN</keyword>
<dbReference type="GO" id="GO:0009636">
    <property type="term" value="P:response to toxic substance"/>
    <property type="evidence" value="ECO:0007669"/>
    <property type="project" value="UniProtKB-KW"/>
</dbReference>
<keyword evidence="10" id="KW-0223">Dioxygenase</keyword>
<dbReference type="Gene3D" id="3.20.20.70">
    <property type="entry name" value="Aldolase class I"/>
    <property type="match status" value="1"/>
</dbReference>
<evidence type="ECO:0000256" key="7">
    <source>
        <dbReference type="ARBA" id="ARBA00023033"/>
    </source>
</evidence>
<keyword evidence="6" id="KW-0560">Oxidoreductase</keyword>
<dbReference type="InterPro" id="IPR013785">
    <property type="entry name" value="Aldolase_TIM"/>
</dbReference>
<dbReference type="GO" id="GO:0051213">
    <property type="term" value="F:dioxygenase activity"/>
    <property type="evidence" value="ECO:0007669"/>
    <property type="project" value="UniProtKB-KW"/>
</dbReference>
<dbReference type="GO" id="GO:0018580">
    <property type="term" value="F:nitronate monooxygenase activity"/>
    <property type="evidence" value="ECO:0007669"/>
    <property type="project" value="InterPro"/>
</dbReference>
<evidence type="ECO:0000256" key="8">
    <source>
        <dbReference type="ARBA" id="ARBA00031155"/>
    </source>
</evidence>
<dbReference type="Pfam" id="PF03060">
    <property type="entry name" value="NMO"/>
    <property type="match status" value="1"/>
</dbReference>
<keyword evidence="7" id="KW-0503">Monooxygenase</keyword>
<evidence type="ECO:0000256" key="5">
    <source>
        <dbReference type="ARBA" id="ARBA00022643"/>
    </source>
</evidence>
<evidence type="ECO:0000313" key="10">
    <source>
        <dbReference type="EMBL" id="ROO23769.1"/>
    </source>
</evidence>
<dbReference type="CDD" id="cd04730">
    <property type="entry name" value="NPD_like"/>
    <property type="match status" value="1"/>
</dbReference>
<keyword evidence="3" id="KW-0216">Detoxification</keyword>
<gene>
    <name evidence="10" type="ORF">SAHL_16510</name>
</gene>
<dbReference type="AlphaFoldDB" id="A0A423PDR1"/>
<comment type="caution">
    <text evidence="10">The sequence shown here is derived from an EMBL/GenBank/DDBJ whole genome shotgun (WGS) entry which is preliminary data.</text>
</comment>
<evidence type="ECO:0000256" key="4">
    <source>
        <dbReference type="ARBA" id="ARBA00022630"/>
    </source>
</evidence>
<comment type="catalytic activity">
    <reaction evidence="9">
        <text>3 propionate 3-nitronate + 3 O2 + H2O = 3 3-oxopropanoate + 2 nitrate + nitrite + H2O2 + 3 H(+)</text>
        <dbReference type="Rhea" id="RHEA:57332"/>
        <dbReference type="ChEBI" id="CHEBI:15377"/>
        <dbReference type="ChEBI" id="CHEBI:15378"/>
        <dbReference type="ChEBI" id="CHEBI:15379"/>
        <dbReference type="ChEBI" id="CHEBI:16240"/>
        <dbReference type="ChEBI" id="CHEBI:16301"/>
        <dbReference type="ChEBI" id="CHEBI:17632"/>
        <dbReference type="ChEBI" id="CHEBI:33190"/>
        <dbReference type="ChEBI" id="CHEBI:136067"/>
    </reaction>
</comment>
<evidence type="ECO:0000256" key="3">
    <source>
        <dbReference type="ARBA" id="ARBA00022575"/>
    </source>
</evidence>